<proteinExistence type="predicted"/>
<dbReference type="GeneID" id="92206975"/>
<dbReference type="RefSeq" id="XP_066828717.1">
    <property type="nucleotide sequence ID" value="XM_066971704.1"/>
</dbReference>
<dbReference type="InterPro" id="IPR019595">
    <property type="entry name" value="DUF2470"/>
</dbReference>
<dbReference type="Gene3D" id="3.20.180.10">
    <property type="entry name" value="PNP-oxidase-like"/>
    <property type="match status" value="1"/>
</dbReference>
<evidence type="ECO:0000313" key="2">
    <source>
        <dbReference type="EMBL" id="CAK9437401.1"/>
    </source>
</evidence>
<accession>A0ABP0ZHC2</accession>
<reference evidence="2 3" key="1">
    <citation type="submission" date="2024-03" db="EMBL/GenBank/DDBJ databases">
        <authorList>
            <person name="Brejova B."/>
        </authorList>
    </citation>
    <scope>NUCLEOTIDE SEQUENCE [LARGE SCALE GENOMIC DNA]</scope>
    <source>
        <strain evidence="2 3">CBS 14171</strain>
    </source>
</reference>
<sequence>MSDPSARIISHMNDDHQLSLNDYVVVYGAVDPKILVEDSVRITKVDTESIVIEYDIINPATTKTLALYWTDAETEGEEVPVKSFSDIKGKLIAMAKYCANKQGFAMKKLTEVVAPDLGGLVMYPTWIVLLINAYNPSILRNLFANDALFKRIVSYLPPLAFSAYQFTELNALKICIGLAAIHLSEVLFIARPFLARRRAPTDVRLKWYVMNFIEGFTALLRLKKLG</sequence>
<feature type="domain" description="DUF2470" evidence="1">
    <location>
        <begin position="5"/>
        <end position="94"/>
    </location>
</feature>
<evidence type="ECO:0000259" key="1">
    <source>
        <dbReference type="Pfam" id="PF10615"/>
    </source>
</evidence>
<gene>
    <name evidence="2" type="ORF">LODBEIA_P17790</name>
</gene>
<dbReference type="PANTHER" id="PTHR37783:SF1">
    <property type="entry name" value="MEMBRANE PROTEIN, PUTATIVE (AFU_ORTHOLOGUE AFUA_1G04315)-RELATED"/>
    <property type="match status" value="1"/>
</dbReference>
<keyword evidence="3" id="KW-1185">Reference proteome</keyword>
<protein>
    <recommendedName>
        <fullName evidence="1">DUF2470 domain-containing protein</fullName>
    </recommendedName>
</protein>
<dbReference type="EMBL" id="OZ022406">
    <property type="protein sequence ID" value="CAK9437401.1"/>
    <property type="molecule type" value="Genomic_DNA"/>
</dbReference>
<dbReference type="Pfam" id="PF10615">
    <property type="entry name" value="DUF2470"/>
    <property type="match status" value="1"/>
</dbReference>
<dbReference type="InterPro" id="IPR037119">
    <property type="entry name" value="Haem_oxidase_HugZ-like_sf"/>
</dbReference>
<organism evidence="2 3">
    <name type="scientific">Lodderomyces beijingensis</name>
    <dbReference type="NCBI Taxonomy" id="1775926"/>
    <lineage>
        <taxon>Eukaryota</taxon>
        <taxon>Fungi</taxon>
        <taxon>Dikarya</taxon>
        <taxon>Ascomycota</taxon>
        <taxon>Saccharomycotina</taxon>
        <taxon>Pichiomycetes</taxon>
        <taxon>Debaryomycetaceae</taxon>
        <taxon>Candida/Lodderomyces clade</taxon>
        <taxon>Lodderomyces</taxon>
    </lineage>
</organism>
<dbReference type="PANTHER" id="PTHR37783">
    <property type="entry name" value="MEMBRANE PROTEIN, PUTATIVE (AFU_ORTHOLOGUE AFUA_1G04315)-RELATED"/>
    <property type="match status" value="1"/>
</dbReference>
<dbReference type="Proteomes" id="UP001497383">
    <property type="component" value="Chromosome 2"/>
</dbReference>
<evidence type="ECO:0000313" key="3">
    <source>
        <dbReference type="Proteomes" id="UP001497383"/>
    </source>
</evidence>
<name>A0ABP0ZHC2_9ASCO</name>